<dbReference type="Pfam" id="PF23055">
    <property type="entry name" value="DUF7041"/>
    <property type="match status" value="1"/>
</dbReference>
<evidence type="ECO:0000259" key="1">
    <source>
        <dbReference type="Pfam" id="PF23055"/>
    </source>
</evidence>
<sequence length="174" mass="20047">MPQNRSTTATLHALMMERTPTTVPVPAYNAAEPRLWFELLEVFFEYQNVVDESRKLYMAVSAMPDEAIIEFRDILIAAVFLQNPFTTFRLLCSFVCDISCTAFHHQPQTLSVNSYSSTNFRKTSALPSCRFKHCIWQNWRCLPTGSHHINRNGNQGGQLGKHPHRKLQYILLET</sequence>
<dbReference type="Proteomes" id="UP000054776">
    <property type="component" value="Unassembled WGS sequence"/>
</dbReference>
<organism evidence="2 3">
    <name type="scientific">Trichinella spiralis</name>
    <name type="common">Trichina worm</name>
    <dbReference type="NCBI Taxonomy" id="6334"/>
    <lineage>
        <taxon>Eukaryota</taxon>
        <taxon>Metazoa</taxon>
        <taxon>Ecdysozoa</taxon>
        <taxon>Nematoda</taxon>
        <taxon>Enoplea</taxon>
        <taxon>Dorylaimia</taxon>
        <taxon>Trichinellida</taxon>
        <taxon>Trichinellidae</taxon>
        <taxon>Trichinella</taxon>
    </lineage>
</organism>
<protein>
    <recommendedName>
        <fullName evidence="1">DUF7041 domain-containing protein</fullName>
    </recommendedName>
</protein>
<proteinExistence type="predicted"/>
<gene>
    <name evidence="2" type="ORF">T01_15214</name>
</gene>
<comment type="caution">
    <text evidence="2">The sequence shown here is derived from an EMBL/GenBank/DDBJ whole genome shotgun (WGS) entry which is preliminary data.</text>
</comment>
<dbReference type="InterPro" id="IPR055469">
    <property type="entry name" value="DUF7041"/>
</dbReference>
<keyword evidence="3" id="KW-1185">Reference proteome</keyword>
<name>A0A0V1BHM1_TRISP</name>
<reference evidence="2 3" key="1">
    <citation type="submission" date="2015-01" db="EMBL/GenBank/DDBJ databases">
        <title>Evolution of Trichinella species and genotypes.</title>
        <authorList>
            <person name="Korhonen P.K."/>
            <person name="Edoardo P."/>
            <person name="Giuseppe L.R."/>
            <person name="Gasser R.B."/>
        </authorList>
    </citation>
    <scope>NUCLEOTIDE SEQUENCE [LARGE SCALE GENOMIC DNA]</scope>
    <source>
        <strain evidence="2">ISS3</strain>
    </source>
</reference>
<feature type="domain" description="DUF7041" evidence="1">
    <location>
        <begin position="25"/>
        <end position="90"/>
    </location>
</feature>
<dbReference type="InParanoid" id="A0A0V1BHM1"/>
<accession>A0A0V1BHM1</accession>
<dbReference type="EMBL" id="JYDH01000043">
    <property type="protein sequence ID" value="KRY36354.1"/>
    <property type="molecule type" value="Genomic_DNA"/>
</dbReference>
<dbReference type="OrthoDB" id="5920265at2759"/>
<evidence type="ECO:0000313" key="2">
    <source>
        <dbReference type="EMBL" id="KRY36354.1"/>
    </source>
</evidence>
<dbReference type="AlphaFoldDB" id="A0A0V1BHM1"/>
<evidence type="ECO:0000313" key="3">
    <source>
        <dbReference type="Proteomes" id="UP000054776"/>
    </source>
</evidence>